<evidence type="ECO:0000256" key="3">
    <source>
        <dbReference type="ARBA" id="ARBA00022723"/>
    </source>
</evidence>
<feature type="region of interest" description="Disordered" evidence="14">
    <location>
        <begin position="311"/>
        <end position="337"/>
    </location>
</feature>
<dbReference type="CDD" id="cd05503">
    <property type="entry name" value="Bromo_BAZ2A_B_like"/>
    <property type="match status" value="1"/>
</dbReference>
<keyword evidence="9" id="KW-0804">Transcription</keyword>
<dbReference type="SMART" id="SM00571">
    <property type="entry name" value="DDT"/>
    <property type="match status" value="1"/>
</dbReference>
<proteinExistence type="inferred from homology"/>
<keyword evidence="4 12" id="KW-0863">Zinc-finger</keyword>
<feature type="region of interest" description="Disordered" evidence="14">
    <location>
        <begin position="1209"/>
        <end position="1267"/>
    </location>
</feature>
<dbReference type="Pfam" id="PF00439">
    <property type="entry name" value="Bromodomain"/>
    <property type="match status" value="1"/>
</dbReference>
<dbReference type="CDD" id="cd15545">
    <property type="entry name" value="PHD_BAZ2A_like"/>
    <property type="match status" value="1"/>
</dbReference>
<keyword evidence="3" id="KW-0479">Metal-binding</keyword>
<evidence type="ECO:0000313" key="19">
    <source>
        <dbReference type="EMBL" id="KAF2880660.1"/>
    </source>
</evidence>
<feature type="region of interest" description="Disordered" evidence="14">
    <location>
        <begin position="818"/>
        <end position="891"/>
    </location>
</feature>
<feature type="compositionally biased region" description="Basic and acidic residues" evidence="14">
    <location>
        <begin position="915"/>
        <end position="926"/>
    </location>
</feature>
<dbReference type="Pfam" id="PF01429">
    <property type="entry name" value="MBD"/>
    <property type="match status" value="1"/>
</dbReference>
<dbReference type="InterPro" id="IPR018501">
    <property type="entry name" value="DDT_dom"/>
</dbReference>
<evidence type="ECO:0000256" key="6">
    <source>
        <dbReference type="ARBA" id="ARBA00023015"/>
    </source>
</evidence>
<feature type="domain" description="DDT" evidence="17">
    <location>
        <begin position="981"/>
        <end position="1045"/>
    </location>
</feature>
<dbReference type="Proteomes" id="UP000801492">
    <property type="component" value="Unassembled WGS sequence"/>
</dbReference>
<feature type="compositionally biased region" description="Polar residues" evidence="14">
    <location>
        <begin position="410"/>
        <end position="421"/>
    </location>
</feature>
<feature type="domain" description="MBD" evidence="18">
    <location>
        <begin position="691"/>
        <end position="765"/>
    </location>
</feature>
<feature type="domain" description="Bromo" evidence="15">
    <location>
        <begin position="2073"/>
        <end position="2143"/>
    </location>
</feature>
<dbReference type="Gene3D" id="3.30.40.10">
    <property type="entry name" value="Zinc/RING finger domain, C3HC4 (zinc finger)"/>
    <property type="match status" value="2"/>
</dbReference>
<evidence type="ECO:0000256" key="1">
    <source>
        <dbReference type="ARBA" id="ARBA00004123"/>
    </source>
</evidence>
<dbReference type="SMART" id="SM00391">
    <property type="entry name" value="MBD"/>
    <property type="match status" value="1"/>
</dbReference>
<dbReference type="PROSITE" id="PS00633">
    <property type="entry name" value="BROMODOMAIN_1"/>
    <property type="match status" value="1"/>
</dbReference>
<dbReference type="PROSITE" id="PS50016">
    <property type="entry name" value="ZF_PHD_2"/>
    <property type="match status" value="2"/>
</dbReference>
<protein>
    <recommendedName>
        <fullName evidence="21">Bromodomain adjacent to zinc finger domain protein 2B</fullName>
    </recommendedName>
</protein>
<feature type="compositionally biased region" description="Polar residues" evidence="14">
    <location>
        <begin position="8"/>
        <end position="19"/>
    </location>
</feature>
<feature type="compositionally biased region" description="Low complexity" evidence="14">
    <location>
        <begin position="255"/>
        <end position="266"/>
    </location>
</feature>
<dbReference type="InterPro" id="IPR011011">
    <property type="entry name" value="Znf_FYVE_PHD"/>
</dbReference>
<evidence type="ECO:0000256" key="14">
    <source>
        <dbReference type="SAM" id="MobiDB-lite"/>
    </source>
</evidence>
<dbReference type="Pfam" id="PF00628">
    <property type="entry name" value="PHD"/>
    <property type="match status" value="2"/>
</dbReference>
<evidence type="ECO:0000256" key="13">
    <source>
        <dbReference type="SAM" id="Coils"/>
    </source>
</evidence>
<keyword evidence="7 13" id="KW-0175">Coiled coil</keyword>
<evidence type="ECO:0000259" key="18">
    <source>
        <dbReference type="PROSITE" id="PS50982"/>
    </source>
</evidence>
<feature type="compositionally biased region" description="Basic and acidic residues" evidence="14">
    <location>
        <begin position="826"/>
        <end position="855"/>
    </location>
</feature>
<dbReference type="PROSITE" id="PS50014">
    <property type="entry name" value="BROMODOMAIN_2"/>
    <property type="match status" value="1"/>
</dbReference>
<feature type="region of interest" description="Disordered" evidence="14">
    <location>
        <begin position="915"/>
        <end position="941"/>
    </location>
</feature>
<dbReference type="InterPro" id="IPR018359">
    <property type="entry name" value="Bromodomain_CS"/>
</dbReference>
<evidence type="ECO:0000313" key="20">
    <source>
        <dbReference type="Proteomes" id="UP000801492"/>
    </source>
</evidence>
<feature type="compositionally biased region" description="Low complexity" evidence="14">
    <location>
        <begin position="168"/>
        <end position="202"/>
    </location>
</feature>
<feature type="domain" description="PHD-type" evidence="16">
    <location>
        <begin position="1882"/>
        <end position="1932"/>
    </location>
</feature>
<evidence type="ECO:0000256" key="4">
    <source>
        <dbReference type="ARBA" id="ARBA00022771"/>
    </source>
</evidence>
<dbReference type="InterPro" id="IPR019787">
    <property type="entry name" value="Znf_PHD-finger"/>
</dbReference>
<keyword evidence="20" id="KW-1185">Reference proteome</keyword>
<feature type="coiled-coil region" evidence="13">
    <location>
        <begin position="1272"/>
        <end position="1299"/>
    </location>
</feature>
<dbReference type="Pfam" id="PF15612">
    <property type="entry name" value="WHIM1"/>
    <property type="match status" value="1"/>
</dbReference>
<dbReference type="SUPFAM" id="SSF47370">
    <property type="entry name" value="Bromodomain"/>
    <property type="match status" value="1"/>
</dbReference>
<evidence type="ECO:0000256" key="12">
    <source>
        <dbReference type="PROSITE-ProRule" id="PRU00146"/>
    </source>
</evidence>
<feature type="compositionally biased region" description="Basic and acidic residues" evidence="14">
    <location>
        <begin position="397"/>
        <end position="409"/>
    </location>
</feature>
<feature type="domain" description="PHD-type" evidence="16">
    <location>
        <begin position="1936"/>
        <end position="1988"/>
    </location>
</feature>
<dbReference type="PANTHER" id="PTHR45915:SF2">
    <property type="entry name" value="TOUTATIS, ISOFORM E"/>
    <property type="match status" value="1"/>
</dbReference>
<evidence type="ECO:0000256" key="9">
    <source>
        <dbReference type="ARBA" id="ARBA00023163"/>
    </source>
</evidence>
<feature type="compositionally biased region" description="Low complexity" evidence="14">
    <location>
        <begin position="439"/>
        <end position="454"/>
    </location>
</feature>
<evidence type="ECO:0000256" key="5">
    <source>
        <dbReference type="ARBA" id="ARBA00022833"/>
    </source>
</evidence>
<feature type="region of interest" description="Disordered" evidence="14">
    <location>
        <begin position="650"/>
        <end position="687"/>
    </location>
</feature>
<feature type="compositionally biased region" description="Low complexity" evidence="14">
    <location>
        <begin position="226"/>
        <end position="242"/>
    </location>
</feature>
<dbReference type="FunFam" id="3.30.40.10:FF:000199">
    <property type="entry name" value="Bromodomain adjacent to zinc finger domain 2B"/>
    <property type="match status" value="1"/>
</dbReference>
<dbReference type="InterPro" id="IPR001965">
    <property type="entry name" value="Znf_PHD"/>
</dbReference>
<organism evidence="19 20">
    <name type="scientific">Ignelater luminosus</name>
    <name type="common">Cucubano</name>
    <name type="synonym">Pyrophorus luminosus</name>
    <dbReference type="NCBI Taxonomy" id="2038154"/>
    <lineage>
        <taxon>Eukaryota</taxon>
        <taxon>Metazoa</taxon>
        <taxon>Ecdysozoa</taxon>
        <taxon>Arthropoda</taxon>
        <taxon>Hexapoda</taxon>
        <taxon>Insecta</taxon>
        <taxon>Pterygota</taxon>
        <taxon>Neoptera</taxon>
        <taxon>Endopterygota</taxon>
        <taxon>Coleoptera</taxon>
        <taxon>Polyphaga</taxon>
        <taxon>Elateriformia</taxon>
        <taxon>Elateroidea</taxon>
        <taxon>Elateridae</taxon>
        <taxon>Agrypninae</taxon>
        <taxon>Pyrophorini</taxon>
        <taxon>Ignelater</taxon>
    </lineage>
</organism>
<dbReference type="OrthoDB" id="784962at2759"/>
<dbReference type="PANTHER" id="PTHR45915">
    <property type="entry name" value="TRANSCRIPTION INTERMEDIARY FACTOR"/>
    <property type="match status" value="1"/>
</dbReference>
<keyword evidence="5" id="KW-0862">Zinc</keyword>
<dbReference type="SUPFAM" id="SSF54171">
    <property type="entry name" value="DNA-binding domain"/>
    <property type="match status" value="1"/>
</dbReference>
<dbReference type="GO" id="GO:0008270">
    <property type="term" value="F:zinc ion binding"/>
    <property type="evidence" value="ECO:0007669"/>
    <property type="project" value="UniProtKB-KW"/>
</dbReference>
<dbReference type="InterPro" id="IPR037374">
    <property type="entry name" value="BAZ2A/B_Bromo"/>
</dbReference>
<feature type="region of interest" description="Disordered" evidence="14">
    <location>
        <begin position="1"/>
        <end position="25"/>
    </location>
</feature>
<feature type="compositionally biased region" description="Basic and acidic residues" evidence="14">
    <location>
        <begin position="866"/>
        <end position="889"/>
    </location>
</feature>
<dbReference type="GO" id="GO:0000785">
    <property type="term" value="C:chromatin"/>
    <property type="evidence" value="ECO:0007669"/>
    <property type="project" value="TreeGrafter"/>
</dbReference>
<comment type="caution">
    <text evidence="19">The sequence shown here is derived from an EMBL/GenBank/DDBJ whole genome shotgun (WGS) entry which is preliminary data.</text>
</comment>
<feature type="compositionally biased region" description="Low complexity" evidence="14">
    <location>
        <begin position="2032"/>
        <end position="2045"/>
    </location>
</feature>
<feature type="region of interest" description="Disordered" evidence="14">
    <location>
        <begin position="1993"/>
        <end position="2052"/>
    </location>
</feature>
<feature type="region of interest" description="Disordered" evidence="14">
    <location>
        <begin position="168"/>
        <end position="297"/>
    </location>
</feature>
<evidence type="ECO:0000259" key="17">
    <source>
        <dbReference type="PROSITE" id="PS50827"/>
    </source>
</evidence>
<evidence type="ECO:0000256" key="10">
    <source>
        <dbReference type="ARBA" id="ARBA00023242"/>
    </source>
</evidence>
<dbReference type="Gene3D" id="3.30.890.10">
    <property type="entry name" value="Methyl-cpg-binding Protein 2, Chain A"/>
    <property type="match status" value="1"/>
</dbReference>
<dbReference type="EMBL" id="VTPC01090933">
    <property type="protein sequence ID" value="KAF2880660.1"/>
    <property type="molecule type" value="Genomic_DNA"/>
</dbReference>
<dbReference type="GO" id="GO:0005634">
    <property type="term" value="C:nucleus"/>
    <property type="evidence" value="ECO:0007669"/>
    <property type="project" value="UniProtKB-SubCell"/>
</dbReference>
<feature type="compositionally biased region" description="Low complexity" evidence="14">
    <location>
        <begin position="314"/>
        <end position="329"/>
    </location>
</feature>
<dbReference type="SUPFAM" id="SSF57903">
    <property type="entry name" value="FYVE/PHD zinc finger"/>
    <property type="match status" value="2"/>
</dbReference>
<keyword evidence="10" id="KW-0539">Nucleus</keyword>
<dbReference type="SMART" id="SM00297">
    <property type="entry name" value="BROMO"/>
    <property type="match status" value="1"/>
</dbReference>
<dbReference type="Pfam" id="PF02791">
    <property type="entry name" value="DDT"/>
    <property type="match status" value="1"/>
</dbReference>
<keyword evidence="8 11" id="KW-0103">Bromodomain</keyword>
<feature type="compositionally biased region" description="Polar residues" evidence="14">
    <location>
        <begin position="652"/>
        <end position="671"/>
    </location>
</feature>
<evidence type="ECO:0008006" key="21">
    <source>
        <dbReference type="Google" id="ProtNLM"/>
    </source>
</evidence>
<name>A0A8K0CBJ7_IGNLU</name>
<feature type="compositionally biased region" description="Low complexity" evidence="14">
    <location>
        <begin position="467"/>
        <end position="483"/>
    </location>
</feature>
<dbReference type="GO" id="GO:0003677">
    <property type="term" value="F:DNA binding"/>
    <property type="evidence" value="ECO:0007669"/>
    <property type="project" value="InterPro"/>
</dbReference>
<evidence type="ECO:0000256" key="2">
    <source>
        <dbReference type="ARBA" id="ARBA00007444"/>
    </source>
</evidence>
<dbReference type="InterPro" id="IPR013083">
    <property type="entry name" value="Znf_RING/FYVE/PHD"/>
</dbReference>
<dbReference type="InterPro" id="IPR001739">
    <property type="entry name" value="Methyl_CpG_DNA-bd"/>
</dbReference>
<feature type="region of interest" description="Disordered" evidence="14">
    <location>
        <begin position="363"/>
        <end position="519"/>
    </location>
</feature>
<dbReference type="PROSITE" id="PS50982">
    <property type="entry name" value="MBD"/>
    <property type="match status" value="1"/>
</dbReference>
<dbReference type="PROSITE" id="PS50827">
    <property type="entry name" value="DDT"/>
    <property type="match status" value="1"/>
</dbReference>
<accession>A0A8K0CBJ7</accession>
<gene>
    <name evidence="19" type="ORF">ILUMI_25524</name>
</gene>
<dbReference type="InterPro" id="IPR001487">
    <property type="entry name" value="Bromodomain"/>
</dbReference>
<dbReference type="InterPro" id="IPR036427">
    <property type="entry name" value="Bromodomain-like_sf"/>
</dbReference>
<sequence>MDKENGENTEGGSNSSKLSNPPDPSTLLDAASLFAYWPRSDASNPTNAANLFAATGGGYGLGTHPSLPFGLLPPTSGRGVPSYPSSTTAAAAYSNAYTNTLSVAASQAASLGIPAASAAWWSMASHLAAQDYLARLQASGLNFPSLSNPADLPYSPLGLSSLSGYHKSLKNSKSSSSSSSLPKSQPGSSSSTKVKATTSSHTLPSNVKTDGRLDQPSIRTSSPMPYSKTTTSSTNASKYSSSPNLTIQPSMKLPSTSSNTNNNNNNSDRKTPKTNDLNYLKSVDKPKNPSPKVSQPVTSIFTNPLSLASNLEKSSTSTTTTSVNSSISSGLPTSILSDPSTILGGVRLPPDTEIIKYTSSIVGPKIPGTTNRGRKKTISLDPPSVSVHPTPSGAGMHIERANKRPKLSDSQDLTNSANTSNDRVEVIKLAPTNGSPGISVPSYSNSNSSYTESSGDAPLNLSMKPATSNSTNLTSSSLNSLSNMSANLGVDRISRRKPGPKPRKVIQPPSHLPPGAPSASLQQLFASADSPRPPSRSDDTMTTTCTTTITSTTTSSSVGSLPVPIHHKDGRPRNLGRGISKPKKNTVASLLAQSRALGIKPMPILDPNASMNQQISLLKSNILAAQQLMAEAGGDEKTFNKLLQEKFRGALSDSNSSTVDASTDSDNLTDSNHTDSEMEVETSSAVKKQKQFDERALRVPLEKGWKRETIIRGLGKNGNIKGDVTYVAPESSNKFKQMSDITQYLDYQKSTEFTKENFTFSSRVILGDYLQPVPSGMATESGEFIRLSEDDVSRRLEELKSASRGGLPVEQRIEVARRQQAARAQARMEKEQARLQREMERSERQEAARREREARSQQLLEARRKRQEEMEKHRQEEQQRRQQERELKRQQAAILKEQERERRRQHMALVKALESRRKLEERERKKQQVLAEKQASKEKKLEQRRMEMEILTELRKPCEDLELNQKPLSEYDRIPGLKLPGKAFSDVLMVFEFLHNFGETLGFDMESLPTLDSLQQALLYNDASSEAEEELLSVMTHLLVCAIEDPGIPNPARHTTSLGQTLRQADITHANLSEILRIYLYANATGEVKALTGVHFEREREKRVADHHQNGCEMQQTMQCGKNVTYYELLHDNPTWKMSDMLKDKPFLALSPTDKAAMLAYICNELLQNKAVIRQIDGSLDSVAQLKKERWILDAKIRKLRMLHSRKVRSEAVEKAQAKPDGSEAGETGVDSPALHKDDLLDDEENDMSENESVGTQPEEEEDNKLSGEELGKKLEKLMKQSETQLQSLNSSTHQLRANYFGQDRYWRRYWSLPKAGGIFVEAIESADPEILIEQEATENASESEIKSVDDIKRIIPELDNTQDHNVDNEVRNIVGVKEESENFNENSAKLTNESEHRKTPNRLNVVENGDMSDQCERSLDELRKSVEKIVQSLDRNVDYNQGKNRNNESHDNIKPYKLEMNHIGSCDAQQVNHVDEIKPKTEPCEGEQPFTKKLNIFEKLGECMERENRTEEELKTEVKAEVKEELKNEILNELKLDIKSEIKTEFKHEPDEDKIDAETKWFNILSKEGITCEGTHLTQGNRWDNGVGLCSRENMTELKIPVFPPPNSSSSYLMNSCDSPGPLQMTAEESVQLEYIKKHGLPKPCERKIIPLDKRYGWWRITDIEQLKSVLENLHVRGARERELKRTFLSTMQSMYERQGKLHIEEGQKEATELTVLNMEDTKMMEGNAPCPDEIGFWSRSVAHRVDTFLFEQVEALEDKVANASMQVKGWRIPCRDGPDIPIGQIVPVAKERLAALEAAIERRYLKPPLGISTGDPNLAAIAQEAAGGSAPVQPIPSLDEIPKGLAVWREAVNRAQTSAQLAMCLYTLEASIAWDKSIMKANCQFCHNGDNEDKLLLCDGCDKGYHTYCFKPKMENIPEGDWYCHECMNKATGERNCIVCGKKQSTTGTRLLLCEICPRAYHTDCIRPALNKAPRGKWYCSNCISKKPQKRTVRKNNTAKARDSDTSDHPPASPAPSHSSATTNEDQMQSNDLNNLSNASSPSTQASRKERVSKKLLKELAPCKAILEDLECHDDAWPFLLPVNTKQFPTYKKIIKNPMDLSSIKKRLQDVQYKSREEFCADVRQIFNNCETFNEDDSPVGKAGHCMRQFFESRWNELCLSNS</sequence>
<dbReference type="InterPro" id="IPR016177">
    <property type="entry name" value="DNA-bd_dom_sf"/>
</dbReference>
<comment type="similarity">
    <text evidence="2">Belongs to the WAL family.</text>
</comment>
<feature type="compositionally biased region" description="Basic residues" evidence="14">
    <location>
        <begin position="494"/>
        <end position="504"/>
    </location>
</feature>
<dbReference type="Gene3D" id="1.20.920.10">
    <property type="entry name" value="Bromodomain-like"/>
    <property type="match status" value="1"/>
</dbReference>
<evidence type="ECO:0000256" key="7">
    <source>
        <dbReference type="ARBA" id="ARBA00023054"/>
    </source>
</evidence>
<feature type="compositionally biased region" description="Basic and acidic residues" evidence="14">
    <location>
        <begin position="1209"/>
        <end position="1222"/>
    </location>
</feature>
<reference evidence="19" key="1">
    <citation type="submission" date="2019-08" db="EMBL/GenBank/DDBJ databases">
        <title>The genome of the North American firefly Photinus pyralis.</title>
        <authorList>
            <consortium name="Photinus pyralis genome working group"/>
            <person name="Fallon T.R."/>
            <person name="Sander Lower S.E."/>
            <person name="Weng J.-K."/>
        </authorList>
    </citation>
    <scope>NUCLEOTIDE SEQUENCE</scope>
    <source>
        <strain evidence="19">TRF0915ILg1</strain>
        <tissue evidence="19">Whole body</tissue>
    </source>
</reference>
<feature type="region of interest" description="Disordered" evidence="14">
    <location>
        <begin position="550"/>
        <end position="581"/>
    </location>
</feature>
<dbReference type="InterPro" id="IPR028942">
    <property type="entry name" value="WHIM1_dom"/>
</dbReference>
<dbReference type="PRINTS" id="PR00503">
    <property type="entry name" value="BROMODOMAIN"/>
</dbReference>
<dbReference type="SMART" id="SM00249">
    <property type="entry name" value="PHD"/>
    <property type="match status" value="2"/>
</dbReference>
<evidence type="ECO:0000256" key="11">
    <source>
        <dbReference type="PROSITE-ProRule" id="PRU00035"/>
    </source>
</evidence>
<evidence type="ECO:0000259" key="16">
    <source>
        <dbReference type="PROSITE" id="PS50016"/>
    </source>
</evidence>
<keyword evidence="6" id="KW-0805">Transcription regulation</keyword>
<evidence type="ECO:0000259" key="15">
    <source>
        <dbReference type="PROSITE" id="PS50014"/>
    </source>
</evidence>
<feature type="compositionally biased region" description="Acidic residues" evidence="14">
    <location>
        <begin position="1240"/>
        <end position="1250"/>
    </location>
</feature>
<comment type="subcellular location">
    <subcellularLocation>
        <location evidence="1">Nucleus</location>
    </subcellularLocation>
</comment>
<evidence type="ECO:0000256" key="8">
    <source>
        <dbReference type="ARBA" id="ARBA00023117"/>
    </source>
</evidence>